<dbReference type="OrthoDB" id="5345472at2"/>
<dbReference type="Gene3D" id="2.60.40.10">
    <property type="entry name" value="Immunoglobulins"/>
    <property type="match status" value="1"/>
</dbReference>
<evidence type="ECO:0000259" key="4">
    <source>
        <dbReference type="Pfam" id="PF14930"/>
    </source>
</evidence>
<name>A0A238K7I8_9RHOB</name>
<feature type="domain" description="Quinohemoprotein amine dehydrogenase alpha subunit" evidence="4">
    <location>
        <begin position="200"/>
        <end position="300"/>
    </location>
</feature>
<dbReference type="GO" id="GO:0020037">
    <property type="term" value="F:heme binding"/>
    <property type="evidence" value="ECO:0007669"/>
    <property type="project" value="InterPro"/>
</dbReference>
<evidence type="ECO:0000313" key="6">
    <source>
        <dbReference type="Proteomes" id="UP000207598"/>
    </source>
</evidence>
<dbReference type="Pfam" id="PF09100">
    <property type="entry name" value="Qn_am_d_aIV"/>
    <property type="match status" value="1"/>
</dbReference>
<dbReference type="InterPro" id="IPR023887">
    <property type="entry name" value="QH-AmDH_asu"/>
</dbReference>
<dbReference type="Pfam" id="PF09098">
    <property type="entry name" value="Dehyd-heme_bind"/>
    <property type="match status" value="1"/>
</dbReference>
<dbReference type="AlphaFoldDB" id="A0A238K7I8"/>
<feature type="domain" description="Quinohemoprotein amine dehydrogenase alpha subunit haem binding" evidence="2">
    <location>
        <begin position="25"/>
        <end position="188"/>
    </location>
</feature>
<evidence type="ECO:0000259" key="3">
    <source>
        <dbReference type="Pfam" id="PF09100"/>
    </source>
</evidence>
<dbReference type="InterPro" id="IPR009111">
    <property type="entry name" value="QH-AmDH_asu_dom2"/>
</dbReference>
<dbReference type="GO" id="GO:0009055">
    <property type="term" value="F:electron transfer activity"/>
    <property type="evidence" value="ECO:0007669"/>
    <property type="project" value="InterPro"/>
</dbReference>
<gene>
    <name evidence="5" type="ORF">MAA8898_01707</name>
</gene>
<feature type="chain" id="PRO_5012127495" evidence="1">
    <location>
        <begin position="24"/>
        <end position="511"/>
    </location>
</feature>
<dbReference type="InterPro" id="IPR015184">
    <property type="entry name" value="QH-AmDH_asu_dom_IV"/>
</dbReference>
<organism evidence="5 6">
    <name type="scientific">Maliponia aquimaris</name>
    <dbReference type="NCBI Taxonomy" id="1673631"/>
    <lineage>
        <taxon>Bacteria</taxon>
        <taxon>Pseudomonadati</taxon>
        <taxon>Pseudomonadota</taxon>
        <taxon>Alphaproteobacteria</taxon>
        <taxon>Rhodobacterales</taxon>
        <taxon>Paracoccaceae</taxon>
        <taxon>Maliponia</taxon>
    </lineage>
</organism>
<evidence type="ECO:0000256" key="1">
    <source>
        <dbReference type="SAM" id="SignalP"/>
    </source>
</evidence>
<dbReference type="SUPFAM" id="SSF46626">
    <property type="entry name" value="Cytochrome c"/>
    <property type="match status" value="2"/>
</dbReference>
<evidence type="ECO:0000313" key="5">
    <source>
        <dbReference type="EMBL" id="SMX38763.1"/>
    </source>
</evidence>
<dbReference type="NCBIfam" id="TIGR03908">
    <property type="entry name" value="QH_alpha"/>
    <property type="match status" value="1"/>
</dbReference>
<sequence length="511" mass="53864">MTRSKTAPALIAALALAGTPALAQDGAQLLADACGSCHEATEAGLSRIAGQRKTPEGWLMTIVRMRLVHDVVVSPDDQAALVAYLSETQGLAPSEAAPWRYALEKDPAHVEVVEEPMASMCARCHTAARVGLQRRTTEEWDLHMDFHVGQFPTVEYQALGRDREWYKIAKTEMVPLLSDAYPLETEEWTAWQAAEKQAPGGDWVVLTDLPGKGRAFGRITVAGDASPFALSGTLWLEDGSEMPVAGQMNLYTGYEWRANLSIDGEAFRQVVALSEDGDTFEGRQFLRDRDSLGGTISGARDGAGPAILGTVPEALMARSGDVLIVGTGLEGIGAEGGELVVHGATPVGLATSLLTETDGAVALTAGDARSEIVVSEAFDRITVEPSFAIARVGGDSPVGPDAVPIAFKAIGWANGPDGQPGTEDDLRLGVVPTEWSVTDHNEVAAAMRDAEFAGSLGEDGIFMPAAAGPNPARPFSTNNAGDLKIVANSGGLSAEAQLIVTVQRFIDPPIR</sequence>
<dbReference type="EMBL" id="FXYF01000004">
    <property type="protein sequence ID" value="SMX38763.1"/>
    <property type="molecule type" value="Genomic_DNA"/>
</dbReference>
<proteinExistence type="predicted"/>
<dbReference type="SUPFAM" id="SSF69298">
    <property type="entry name" value="Quinohemoprotein amine dehydrogenase A chain, domain 3"/>
    <property type="match status" value="1"/>
</dbReference>
<dbReference type="Pfam" id="PF14930">
    <property type="entry name" value="Qn_am_d_aII"/>
    <property type="match status" value="1"/>
</dbReference>
<dbReference type="InterPro" id="IPR013783">
    <property type="entry name" value="Ig-like_fold"/>
</dbReference>
<dbReference type="InterPro" id="IPR015182">
    <property type="entry name" value="QH-AmDH_asu_heme-bd_dom"/>
</dbReference>
<accession>A0A238K7I8</accession>
<dbReference type="InterPro" id="IPR036909">
    <property type="entry name" value="Cyt_c-like_dom_sf"/>
</dbReference>
<dbReference type="InterPro" id="IPR036718">
    <property type="entry name" value="H-AmDH_asu_dom2_sf"/>
</dbReference>
<keyword evidence="1" id="KW-0732">Signal</keyword>
<feature type="domain" description="Quinohemoprotein amine dehydrogenase alpha subunit" evidence="3">
    <location>
        <begin position="381"/>
        <end position="510"/>
    </location>
</feature>
<dbReference type="InterPro" id="IPR014756">
    <property type="entry name" value="Ig_E-set"/>
</dbReference>
<dbReference type="Gene3D" id="1.10.760.10">
    <property type="entry name" value="Cytochrome c-like domain"/>
    <property type="match status" value="1"/>
</dbReference>
<dbReference type="SUPFAM" id="SSF81296">
    <property type="entry name" value="E set domains"/>
    <property type="match status" value="1"/>
</dbReference>
<dbReference type="Gene3D" id="2.40.128.120">
    <property type="entry name" value="Quinohemoprotein amine dehydrogenase alpha subunit, domain 2"/>
    <property type="match status" value="1"/>
</dbReference>
<protein>
    <submittedName>
        <fullName evidence="5">Quinohemoprotein amine dehydrogenase A, alpha subunit, heme binding</fullName>
    </submittedName>
</protein>
<dbReference type="Proteomes" id="UP000207598">
    <property type="component" value="Unassembled WGS sequence"/>
</dbReference>
<evidence type="ECO:0000259" key="2">
    <source>
        <dbReference type="Pfam" id="PF09098"/>
    </source>
</evidence>
<keyword evidence="6" id="KW-1185">Reference proteome</keyword>
<feature type="signal peptide" evidence="1">
    <location>
        <begin position="1"/>
        <end position="23"/>
    </location>
</feature>
<dbReference type="RefSeq" id="WP_094020551.1">
    <property type="nucleotide sequence ID" value="NZ_FXYF01000004.1"/>
</dbReference>
<reference evidence="5 6" key="1">
    <citation type="submission" date="2017-05" db="EMBL/GenBank/DDBJ databases">
        <authorList>
            <person name="Song R."/>
            <person name="Chenine A.L."/>
            <person name="Ruprecht R.M."/>
        </authorList>
    </citation>
    <scope>NUCLEOTIDE SEQUENCE [LARGE SCALE GENOMIC DNA]</scope>
    <source>
        <strain evidence="5 6">CECT 8898</strain>
    </source>
</reference>